<keyword evidence="4" id="KW-0460">Magnesium</keyword>
<protein>
    <recommendedName>
        <fullName evidence="7">ADP-ribosylation factor</fullName>
    </recommendedName>
</protein>
<evidence type="ECO:0000256" key="4">
    <source>
        <dbReference type="PIRSR" id="PIRSR606689-2"/>
    </source>
</evidence>
<dbReference type="Proteomes" id="UP000003786">
    <property type="component" value="Chromosome 3"/>
</dbReference>
<dbReference type="OrthoDB" id="442317at2759"/>
<evidence type="ECO:0000256" key="3">
    <source>
        <dbReference type="PIRSR" id="PIRSR606689-1"/>
    </source>
</evidence>
<dbReference type="GeneID" id="20715689"/>
<proteinExistence type="predicted"/>
<accession>J4DPT3</accession>
<feature type="binding site" evidence="3">
    <location>
        <begin position="134"/>
        <end position="137"/>
    </location>
    <ligand>
        <name>GTP</name>
        <dbReference type="ChEBI" id="CHEBI:37565"/>
    </ligand>
</feature>
<evidence type="ECO:0000256" key="2">
    <source>
        <dbReference type="ARBA" id="ARBA00023134"/>
    </source>
</evidence>
<keyword evidence="2 3" id="KW-0342">GTP-binding</keyword>
<dbReference type="eggNOG" id="KOG0070">
    <property type="taxonomic scope" value="Eukaryota"/>
</dbReference>
<evidence type="ECO:0000313" key="5">
    <source>
        <dbReference type="EMBL" id="BAM41254.1"/>
    </source>
</evidence>
<name>J4DPT3_THEOR</name>
<evidence type="ECO:0008006" key="7">
    <source>
        <dbReference type="Google" id="ProtNLM"/>
    </source>
</evidence>
<dbReference type="GO" id="GO:0003924">
    <property type="term" value="F:GTPase activity"/>
    <property type="evidence" value="ECO:0007669"/>
    <property type="project" value="InterPro"/>
</dbReference>
<gene>
    <name evidence="5" type="ORF">TOT_030000517</name>
</gene>
<dbReference type="GO" id="GO:0046872">
    <property type="term" value="F:metal ion binding"/>
    <property type="evidence" value="ECO:0007669"/>
    <property type="project" value="UniProtKB-KW"/>
</dbReference>
<keyword evidence="6" id="KW-1185">Reference proteome</keyword>
<sequence length="200" mass="22708">MGGVQSSCRRIVNIVRANDPILNVRIAGLPGSGKTSIINYVRDGNTILSTEPVENSDTNYIIYDKCKLMIWTGELDIAKISTPDQDDETNEERSNAIIFVIDGTDDENFLKVKDELRRELERSIFSPELLIMINKCDDQTCASLDELYALLEINKIIDRHVHVQHTSALTGEGIKEAMDWLCKRFEIRDGQYINRKGVFV</sequence>
<dbReference type="STRING" id="869250.J4DPT3"/>
<dbReference type="InterPro" id="IPR006689">
    <property type="entry name" value="Small_GTPase_ARF/SAR"/>
</dbReference>
<dbReference type="Gene3D" id="3.40.50.300">
    <property type="entry name" value="P-loop containing nucleotide triphosphate hydrolases"/>
    <property type="match status" value="1"/>
</dbReference>
<dbReference type="SUPFAM" id="SSF52540">
    <property type="entry name" value="P-loop containing nucleoside triphosphate hydrolases"/>
    <property type="match status" value="1"/>
</dbReference>
<dbReference type="KEGG" id="tot:TOT_030000517"/>
<evidence type="ECO:0000313" key="6">
    <source>
        <dbReference type="Proteomes" id="UP000003786"/>
    </source>
</evidence>
<dbReference type="RefSeq" id="XP_009691555.1">
    <property type="nucleotide sequence ID" value="XM_009693260.1"/>
</dbReference>
<feature type="binding site" evidence="4">
    <location>
        <position position="35"/>
    </location>
    <ligand>
        <name>Mg(2+)</name>
        <dbReference type="ChEBI" id="CHEBI:18420"/>
    </ligand>
</feature>
<evidence type="ECO:0000256" key="1">
    <source>
        <dbReference type="ARBA" id="ARBA00022741"/>
    </source>
</evidence>
<dbReference type="EMBL" id="AP011948">
    <property type="protein sequence ID" value="BAM41254.1"/>
    <property type="molecule type" value="Genomic_DNA"/>
</dbReference>
<keyword evidence="1 3" id="KW-0547">Nucleotide-binding</keyword>
<feature type="binding site" evidence="3">
    <location>
        <begin position="28"/>
        <end position="35"/>
    </location>
    <ligand>
        <name>GTP</name>
        <dbReference type="ChEBI" id="CHEBI:37565"/>
    </ligand>
</feature>
<dbReference type="VEuPathDB" id="PiroplasmaDB:TOT_030000517"/>
<dbReference type="OMA" id="HVRIYAC"/>
<dbReference type="SMART" id="SM00177">
    <property type="entry name" value="ARF"/>
    <property type="match status" value="1"/>
</dbReference>
<dbReference type="PANTHER" id="PTHR45697">
    <property type="entry name" value="ADP-RIBOSYLATION FACTOR-LIKE PROTEIN 2-RELATED"/>
    <property type="match status" value="1"/>
</dbReference>
<dbReference type="GO" id="GO:0005525">
    <property type="term" value="F:GTP binding"/>
    <property type="evidence" value="ECO:0007669"/>
    <property type="project" value="UniProtKB-KW"/>
</dbReference>
<reference evidence="5 6" key="1">
    <citation type="journal article" date="2012" name="MBio">
        <title>Comparative genome analysis of three eukaryotic parasites with differing abilities to transform leukocytes reveals key mediators of Theileria-induced leukocyte transformation.</title>
        <authorList>
            <person name="Hayashida K."/>
            <person name="Hara Y."/>
            <person name="Abe T."/>
            <person name="Yamasaki C."/>
            <person name="Toyoda A."/>
            <person name="Kosuge T."/>
            <person name="Suzuki Y."/>
            <person name="Sato Y."/>
            <person name="Kawashima S."/>
            <person name="Katayama T."/>
            <person name="Wakaguri H."/>
            <person name="Inoue N."/>
            <person name="Homma K."/>
            <person name="Tada-Umezaki M."/>
            <person name="Yagi Y."/>
            <person name="Fujii Y."/>
            <person name="Habara T."/>
            <person name="Kanehisa M."/>
            <person name="Watanabe H."/>
            <person name="Ito K."/>
            <person name="Gojobori T."/>
            <person name="Sugawara H."/>
            <person name="Imanishi T."/>
            <person name="Weir W."/>
            <person name="Gardner M."/>
            <person name="Pain A."/>
            <person name="Shiels B."/>
            <person name="Hattori M."/>
            <person name="Nene V."/>
            <person name="Sugimoto C."/>
        </authorList>
    </citation>
    <scope>NUCLEOTIDE SEQUENCE [LARGE SCALE GENOMIC DNA]</scope>
    <source>
        <strain evidence="5 6">Shintoku</strain>
    </source>
</reference>
<keyword evidence="4" id="KW-0479">Metal-binding</keyword>
<dbReference type="Pfam" id="PF00025">
    <property type="entry name" value="Arf"/>
    <property type="match status" value="1"/>
</dbReference>
<organism evidence="5 6">
    <name type="scientific">Theileria orientalis strain Shintoku</name>
    <dbReference type="NCBI Taxonomy" id="869250"/>
    <lineage>
        <taxon>Eukaryota</taxon>
        <taxon>Sar</taxon>
        <taxon>Alveolata</taxon>
        <taxon>Apicomplexa</taxon>
        <taxon>Aconoidasida</taxon>
        <taxon>Piroplasmida</taxon>
        <taxon>Theileriidae</taxon>
        <taxon>Theileria</taxon>
    </lineage>
</organism>
<dbReference type="InterPro" id="IPR044612">
    <property type="entry name" value="ARL2/3"/>
</dbReference>
<dbReference type="InterPro" id="IPR027417">
    <property type="entry name" value="P-loop_NTPase"/>
</dbReference>
<dbReference type="AlphaFoldDB" id="J4DPT3"/>